<sequence>MREIKFYSRNDSANGHILQEIEAFLMEHKEEKELANINDMIEIYNIKQYFDHKLYLPKWTSNEIEKYESQVEIYFKQVARFFNSINGKNQTGFFNELNIEYREDFWALFEKFKVYARITDEEFKQLMHEENFWLYQLLRYKTLVQHFGEVIKEYMLNDQSSAELLLDAYEMQHTVEKGKLIFPKELTNSDKETIILNYINSESPNLNYLRLIVNIQSNKDKIVLSPRTLLNAKKRVEKVEEELFPGDSGILVETCVGFSKSQEEAVIVNVDGMSIKAIYSTKWLEENKDFETLLNNFIYLFEFVDSQMRCNFVNKPNQMGVMERIIDSRSRNAYLTGMAFNRMNMLSLLQINRYYNELFSLGVRLESVIEWFFKEYLSNEFQAVNFDINMPSTHSTLLEKCTNIMPAVESVLKQFSLFVEEGIIEFELLEIRSEHLIYGNIPSLVNKKYVYGVGEEYNYAAFLFFSDQSGLRYNEKNQSIYKNFFELLCNQSLKLVEYPEYRRQKIEWLLERKYLKSDNEGYITFEDKAVILVMRDLYFNQVINYWRSSKTKRSAIDKLETKKVIVFESSLFSKPEQDYINYTLNKSQFNNGWDLRNRYSHTQPKSTENEKMHEQNYMIFLRLLVLFVIKINDDFCISDSISKGEFENNSIS</sequence>
<evidence type="ECO:0000313" key="2">
    <source>
        <dbReference type="Proteomes" id="UP001250538"/>
    </source>
</evidence>
<dbReference type="EMBL" id="JAVYAA010000002">
    <property type="protein sequence ID" value="MDT8976445.1"/>
    <property type="molecule type" value="Genomic_DNA"/>
</dbReference>
<dbReference type="Proteomes" id="UP001250538">
    <property type="component" value="Unassembled WGS sequence"/>
</dbReference>
<evidence type="ECO:0000313" key="1">
    <source>
        <dbReference type="EMBL" id="MDT8976445.1"/>
    </source>
</evidence>
<proteinExistence type="predicted"/>
<protein>
    <submittedName>
        <fullName evidence="1">Uncharacterized protein</fullName>
    </submittedName>
</protein>
<dbReference type="RefSeq" id="WP_315745021.1">
    <property type="nucleotide sequence ID" value="NZ_JAVYAA010000002.1"/>
</dbReference>
<name>A0AAJ2JX26_9BACL</name>
<keyword evidence="2" id="KW-1185">Reference proteome</keyword>
<reference evidence="2" key="1">
    <citation type="submission" date="2023-09" db="EMBL/GenBank/DDBJ databases">
        <title>Paenibacillus sp. chi10 Genome sequencing and assembly.</title>
        <authorList>
            <person name="Kim I."/>
        </authorList>
    </citation>
    <scope>NUCLEOTIDE SEQUENCE [LARGE SCALE GENOMIC DNA]</scope>
    <source>
        <strain evidence="2">chi10</strain>
    </source>
</reference>
<organism evidence="1 2">
    <name type="scientific">Paenibacillus suaedae</name>
    <dbReference type="NCBI Taxonomy" id="3077233"/>
    <lineage>
        <taxon>Bacteria</taxon>
        <taxon>Bacillati</taxon>
        <taxon>Bacillota</taxon>
        <taxon>Bacilli</taxon>
        <taxon>Bacillales</taxon>
        <taxon>Paenibacillaceae</taxon>
        <taxon>Paenibacillus</taxon>
    </lineage>
</organism>
<dbReference type="AlphaFoldDB" id="A0AAJ2JX26"/>
<comment type="caution">
    <text evidence="1">The sequence shown here is derived from an EMBL/GenBank/DDBJ whole genome shotgun (WGS) entry which is preliminary data.</text>
</comment>
<gene>
    <name evidence="1" type="ORF">RQP50_09350</name>
</gene>
<accession>A0AAJ2JX26</accession>